<organism evidence="2 3">
    <name type="scientific">Cutibacterium avidum</name>
    <dbReference type="NCBI Taxonomy" id="33010"/>
    <lineage>
        <taxon>Bacteria</taxon>
        <taxon>Bacillati</taxon>
        <taxon>Actinomycetota</taxon>
        <taxon>Actinomycetes</taxon>
        <taxon>Propionibacteriales</taxon>
        <taxon>Propionibacteriaceae</taxon>
        <taxon>Cutibacterium</taxon>
    </lineage>
</organism>
<comment type="caution">
    <text evidence="2">The sequence shown here is derived from an EMBL/GenBank/DDBJ whole genome shotgun (WGS) entry which is preliminary data.</text>
</comment>
<proteinExistence type="predicted"/>
<feature type="compositionally biased region" description="Low complexity" evidence="1">
    <location>
        <begin position="15"/>
        <end position="26"/>
    </location>
</feature>
<evidence type="ECO:0000313" key="3">
    <source>
        <dbReference type="Proteomes" id="UP000259211"/>
    </source>
</evidence>
<dbReference type="EMBL" id="NOWI01000002">
    <property type="protein sequence ID" value="RFT46527.1"/>
    <property type="molecule type" value="Genomic_DNA"/>
</dbReference>
<evidence type="ECO:0000256" key="1">
    <source>
        <dbReference type="SAM" id="MobiDB-lite"/>
    </source>
</evidence>
<dbReference type="Proteomes" id="UP000259211">
    <property type="component" value="Unassembled WGS sequence"/>
</dbReference>
<gene>
    <name evidence="2" type="ORF">CHT91_03020</name>
</gene>
<name>A0A3E2DMB9_9ACTN</name>
<sequence>MQGGDNSDEPHLPDVVAAAPTAPATAEPKRDTARGSRLPDGWFPARTPGNERAESGHSQQWLERELTKFRNYWIALPGARGRKTDWNRTWQNWLARAEEMNQDNPDHLSRRQQEIDAQYARAKQRAATGINPLLELIKEAS</sequence>
<dbReference type="AlphaFoldDB" id="A0A3E2DMB9"/>
<protein>
    <submittedName>
        <fullName evidence="2">Uncharacterized protein</fullName>
    </submittedName>
</protein>
<accession>A0A3E2DMB9</accession>
<feature type="region of interest" description="Disordered" evidence="1">
    <location>
        <begin position="1"/>
        <end position="59"/>
    </location>
</feature>
<evidence type="ECO:0000313" key="2">
    <source>
        <dbReference type="EMBL" id="RFT46527.1"/>
    </source>
</evidence>
<reference evidence="2 3" key="1">
    <citation type="submission" date="2017-07" db="EMBL/GenBank/DDBJ databases">
        <authorList>
            <person name="Sun Z.S."/>
            <person name="Albrecht U."/>
            <person name="Echele G."/>
            <person name="Lee C.C."/>
        </authorList>
    </citation>
    <scope>NUCLEOTIDE SEQUENCE [LARGE SCALE GENOMIC DNA]</scope>
    <source>
        <strain evidence="2 3">P16-029</strain>
    </source>
</reference>